<sequence length="449" mass="51060">MSHRLLEGFIKADSNNIPVVDIHMFSDYIKKDANFISPEIRCVKATRNGRESYGDSAIGYVQIKRTEKYCTIFAACCPEQSVRSKSYRVQVEVDLENSEIKSAICHDCVASAGGCKHSLAVLGWLHRESEKKSVTEVKAYWKKSKLSRVGSTIKFVEAKALYSKSKKSKDPVNRLRKSSPANSFYQEVVNWSNTITSQSSRSQSTFYYHVNAELNWCDTVDIHVLSLLYRSGNQSTNVNDFFVFLKSHMTKENCRVAELKTQDQSENKDWFRLKYCRITASKVYEASKCRTSDGSLTNTLFGASKLRDSKSMSRGRKLEPLVLKQVEIKTKMKFERCGIFLSSDHPVFGASPDGICSTHVLEIKCPLTAKTKLNYIESNGKIAEKVKSQIQLQMAFTGREMGFLCVADPDFENTENVEIILVPYDKEYVESLLQKSLQFWIDSIWPVLI</sequence>
<proteinExistence type="predicted"/>
<comment type="caution">
    <text evidence="2">The sequence shown here is derived from an EMBL/GenBank/DDBJ whole genome shotgun (WGS) entry which is preliminary data.</text>
</comment>
<feature type="domain" description="YqaJ viral recombinase" evidence="1">
    <location>
        <begin position="269"/>
        <end position="400"/>
    </location>
</feature>
<dbReference type="Proteomes" id="UP001234178">
    <property type="component" value="Unassembled WGS sequence"/>
</dbReference>
<accession>A0ABR0AGR8</accession>
<dbReference type="CDD" id="cd22343">
    <property type="entry name" value="PDDEXK_lambda_exonuclease-like"/>
    <property type="match status" value="1"/>
</dbReference>
<protein>
    <recommendedName>
        <fullName evidence="1">YqaJ viral recombinase domain-containing protein</fullName>
    </recommendedName>
</protein>
<gene>
    <name evidence="2" type="ORF">OUZ56_009684</name>
</gene>
<dbReference type="SUPFAM" id="SSF52980">
    <property type="entry name" value="Restriction endonuclease-like"/>
    <property type="match status" value="1"/>
</dbReference>
<dbReference type="EMBL" id="JAOYFB010000037">
    <property type="protein sequence ID" value="KAK4024301.1"/>
    <property type="molecule type" value="Genomic_DNA"/>
</dbReference>
<dbReference type="Gene3D" id="3.90.320.10">
    <property type="match status" value="1"/>
</dbReference>
<evidence type="ECO:0000313" key="3">
    <source>
        <dbReference type="Proteomes" id="UP001234178"/>
    </source>
</evidence>
<dbReference type="InterPro" id="IPR019080">
    <property type="entry name" value="YqaJ_viral_recombinase"/>
</dbReference>
<dbReference type="PANTHER" id="PTHR39953">
    <property type="entry name" value="RE54151P"/>
    <property type="match status" value="1"/>
</dbReference>
<dbReference type="InterPro" id="IPR011335">
    <property type="entry name" value="Restrct_endonuc-II-like"/>
</dbReference>
<evidence type="ECO:0000313" key="2">
    <source>
        <dbReference type="EMBL" id="KAK4024301.1"/>
    </source>
</evidence>
<evidence type="ECO:0000259" key="1">
    <source>
        <dbReference type="Pfam" id="PF09588"/>
    </source>
</evidence>
<reference evidence="2 3" key="1">
    <citation type="journal article" date="2023" name="Nucleic Acids Res.">
        <title>The hologenome of Daphnia magna reveals possible DNA methylation and microbiome-mediated evolution of the host genome.</title>
        <authorList>
            <person name="Chaturvedi A."/>
            <person name="Li X."/>
            <person name="Dhandapani V."/>
            <person name="Marshall H."/>
            <person name="Kissane S."/>
            <person name="Cuenca-Cambronero M."/>
            <person name="Asole G."/>
            <person name="Calvet F."/>
            <person name="Ruiz-Romero M."/>
            <person name="Marangio P."/>
            <person name="Guigo R."/>
            <person name="Rago D."/>
            <person name="Mirbahai L."/>
            <person name="Eastwood N."/>
            <person name="Colbourne J.K."/>
            <person name="Zhou J."/>
            <person name="Mallon E."/>
            <person name="Orsini L."/>
        </authorList>
    </citation>
    <scope>NUCLEOTIDE SEQUENCE [LARGE SCALE GENOMIC DNA]</scope>
    <source>
        <strain evidence="2">LRV0_1</strain>
    </source>
</reference>
<dbReference type="Pfam" id="PF09588">
    <property type="entry name" value="YqaJ"/>
    <property type="match status" value="1"/>
</dbReference>
<keyword evidence="3" id="KW-1185">Reference proteome</keyword>
<dbReference type="PANTHER" id="PTHR39953:SF1">
    <property type="entry name" value="RE54151P"/>
    <property type="match status" value="1"/>
</dbReference>
<dbReference type="InterPro" id="IPR011604">
    <property type="entry name" value="PDDEXK-like_dom_sf"/>
</dbReference>
<organism evidence="2 3">
    <name type="scientific">Daphnia magna</name>
    <dbReference type="NCBI Taxonomy" id="35525"/>
    <lineage>
        <taxon>Eukaryota</taxon>
        <taxon>Metazoa</taxon>
        <taxon>Ecdysozoa</taxon>
        <taxon>Arthropoda</taxon>
        <taxon>Crustacea</taxon>
        <taxon>Branchiopoda</taxon>
        <taxon>Diplostraca</taxon>
        <taxon>Cladocera</taxon>
        <taxon>Anomopoda</taxon>
        <taxon>Daphniidae</taxon>
        <taxon>Daphnia</taxon>
    </lineage>
</organism>
<name>A0ABR0AGR8_9CRUS</name>